<gene>
    <name evidence="1" type="ORF">SAMN05216499_12423</name>
</gene>
<reference evidence="1 2" key="1">
    <citation type="submission" date="2016-11" db="EMBL/GenBank/DDBJ databases">
        <authorList>
            <person name="Jaros S."/>
            <person name="Januszkiewicz K."/>
            <person name="Wedrychowicz H."/>
        </authorList>
    </citation>
    <scope>NUCLEOTIDE SEQUENCE [LARGE SCALE GENOMIC DNA]</scope>
    <source>
        <strain evidence="1 2">CGMCC 4.2025</strain>
    </source>
</reference>
<dbReference type="STRING" id="310782.SAMN05216499_12423"/>
<evidence type="ECO:0000313" key="1">
    <source>
        <dbReference type="EMBL" id="SHN17885.1"/>
    </source>
</evidence>
<evidence type="ECO:0000313" key="2">
    <source>
        <dbReference type="Proteomes" id="UP000184111"/>
    </source>
</evidence>
<organism evidence="1 2">
    <name type="scientific">Actinacidiphila paucisporea</name>
    <dbReference type="NCBI Taxonomy" id="310782"/>
    <lineage>
        <taxon>Bacteria</taxon>
        <taxon>Bacillati</taxon>
        <taxon>Actinomycetota</taxon>
        <taxon>Actinomycetes</taxon>
        <taxon>Kitasatosporales</taxon>
        <taxon>Streptomycetaceae</taxon>
        <taxon>Actinacidiphila</taxon>
    </lineage>
</organism>
<proteinExistence type="predicted"/>
<dbReference type="Proteomes" id="UP000184111">
    <property type="component" value="Unassembled WGS sequence"/>
</dbReference>
<dbReference type="OrthoDB" id="5149899at2"/>
<dbReference type="RefSeq" id="WP_073501759.1">
    <property type="nucleotide sequence ID" value="NZ_FRBI01000024.1"/>
</dbReference>
<dbReference type="AlphaFoldDB" id="A0A1M7PL13"/>
<dbReference type="EMBL" id="FRBI01000024">
    <property type="protein sequence ID" value="SHN17885.1"/>
    <property type="molecule type" value="Genomic_DNA"/>
</dbReference>
<accession>A0A1M7PL13</accession>
<protein>
    <submittedName>
        <fullName evidence="1">Uncharacterized protein</fullName>
    </submittedName>
</protein>
<keyword evidence="2" id="KW-1185">Reference proteome</keyword>
<name>A0A1M7PL13_9ACTN</name>
<sequence length="288" mass="31406">MTQTRDPYTAALESVLRDVPYNSATEYLRWYNGSEPDPRHGVACIHQTLQVAERATALGAPQARVLQDLRHIAAVFETGGDVLVLDPYLLHLTPIRFPADEVRRGHSSVEVDAAPVRLDARGGEHPARLAAQYRSAGQGYRIRLSYSKYSVRGGSHVLSRHFTLRSENRFSLAAFSADMASLLTHPEQNSVSIRALVAGTAVTAEAIIPLKGFADRDFSPADVWLRSGQGAASRNGAGAHAAAVWADLRRTTGLERADIEDHLVAAARVYQKIADPRTDLADYSLQDA</sequence>